<proteinExistence type="predicted"/>
<evidence type="ECO:0008006" key="3">
    <source>
        <dbReference type="Google" id="ProtNLM"/>
    </source>
</evidence>
<feature type="chain" id="PRO_5013115535" description="Lipoprotein" evidence="1">
    <location>
        <begin position="29"/>
        <end position="145"/>
    </location>
</feature>
<keyword evidence="1" id="KW-0732">Signal</keyword>
<dbReference type="PROSITE" id="PS51257">
    <property type="entry name" value="PROKAR_LIPOPROTEIN"/>
    <property type="match status" value="1"/>
</dbReference>
<organism evidence="2">
    <name type="scientific">Pseudomonas aeruginosa</name>
    <dbReference type="NCBI Taxonomy" id="287"/>
    <lineage>
        <taxon>Bacteria</taxon>
        <taxon>Pseudomonadati</taxon>
        <taxon>Pseudomonadota</taxon>
        <taxon>Gammaproteobacteria</taxon>
        <taxon>Pseudomonadales</taxon>
        <taxon>Pseudomonadaceae</taxon>
        <taxon>Pseudomonas</taxon>
    </lineage>
</organism>
<evidence type="ECO:0000313" key="2">
    <source>
        <dbReference type="EMBL" id="ARD70113.1"/>
    </source>
</evidence>
<name>A0A1V0M5E2_PSEAI</name>
<keyword evidence="2" id="KW-0614">Plasmid</keyword>
<dbReference type="EMBL" id="KY494864">
    <property type="protein sequence ID" value="ARD70113.1"/>
    <property type="molecule type" value="Genomic_DNA"/>
</dbReference>
<evidence type="ECO:0000256" key="1">
    <source>
        <dbReference type="SAM" id="SignalP"/>
    </source>
</evidence>
<protein>
    <recommendedName>
        <fullName evidence="3">Lipoprotein</fullName>
    </recommendedName>
</protein>
<sequence>MSSPMKRAIVLSLVLTSVAGCDALTEMAANVSQAFIAQYPDLQKPISLVFVPGYKVMIGGKATPITGEDTCPPQDGVMAKLFGPNPYEGSNKCVEVSPTATEVHVKFPDVAAGGSLKEEKWSVLRDGGRVALRRPNGDFVTPEKS</sequence>
<accession>A0A1V0M5E2</accession>
<geneLocation type="plasmid" evidence="2">
    <name>pJB37</name>
</geneLocation>
<reference evidence="2" key="1">
    <citation type="submission" date="2017-01" db="EMBL/GenBank/DDBJ databases">
        <title>Complete nucleotide sequence of an IncP-2 blaVIM-2-harboring megaplasmid from Pseudomonas aeruginosa.</title>
        <authorList>
            <person name="Botelho J."/>
            <person name="Grosso F."/>
            <person name="Mabrouk A."/>
            <person name="Peixe L."/>
        </authorList>
    </citation>
    <scope>NUCLEOTIDE SEQUENCE</scope>
    <source>
        <strain evidence="2">FFUP_PS_37</strain>
        <plasmid evidence="2">pJB37</plasmid>
    </source>
</reference>
<dbReference type="AlphaFoldDB" id="A0A1V0M5E2"/>
<feature type="signal peptide" evidence="1">
    <location>
        <begin position="1"/>
        <end position="28"/>
    </location>
</feature>